<dbReference type="InterPro" id="IPR036397">
    <property type="entry name" value="RNaseH_sf"/>
</dbReference>
<gene>
    <name evidence="2" type="ORF">V6N12_019737</name>
</gene>
<dbReference type="InterPro" id="IPR012337">
    <property type="entry name" value="RNaseH-like_sf"/>
</dbReference>
<sequence>MVELEAILVGIHRFFCLIWANKFRLIVESDCKTVVDCILGQVNPLANALAMVREVAEVFKARNIMLRLIPIVCNVEVDLLAKKGIG</sequence>
<dbReference type="Gene3D" id="3.30.420.10">
    <property type="entry name" value="Ribonuclease H-like superfamily/Ribonuclease H"/>
    <property type="match status" value="1"/>
</dbReference>
<dbReference type="EMBL" id="JBBPBM010000421">
    <property type="protein sequence ID" value="KAK8495629.1"/>
    <property type="molecule type" value="Genomic_DNA"/>
</dbReference>
<evidence type="ECO:0000313" key="2">
    <source>
        <dbReference type="EMBL" id="KAK8495629.1"/>
    </source>
</evidence>
<proteinExistence type="predicted"/>
<evidence type="ECO:0000313" key="3">
    <source>
        <dbReference type="Proteomes" id="UP001472677"/>
    </source>
</evidence>
<feature type="domain" description="RNase H type-1" evidence="1">
    <location>
        <begin position="1"/>
        <end position="83"/>
    </location>
</feature>
<dbReference type="Pfam" id="PF13456">
    <property type="entry name" value="RVT_3"/>
    <property type="match status" value="1"/>
</dbReference>
<dbReference type="InterPro" id="IPR002156">
    <property type="entry name" value="RNaseH_domain"/>
</dbReference>
<dbReference type="Proteomes" id="UP001472677">
    <property type="component" value="Unassembled WGS sequence"/>
</dbReference>
<protein>
    <recommendedName>
        <fullName evidence="1">RNase H type-1 domain-containing protein</fullName>
    </recommendedName>
</protein>
<evidence type="ECO:0000259" key="1">
    <source>
        <dbReference type="Pfam" id="PF13456"/>
    </source>
</evidence>
<comment type="caution">
    <text evidence="2">The sequence shown here is derived from an EMBL/GenBank/DDBJ whole genome shotgun (WGS) entry which is preliminary data.</text>
</comment>
<name>A0ABR2AP84_9ROSI</name>
<dbReference type="SUPFAM" id="SSF53098">
    <property type="entry name" value="Ribonuclease H-like"/>
    <property type="match status" value="1"/>
</dbReference>
<organism evidence="2 3">
    <name type="scientific">Hibiscus sabdariffa</name>
    <name type="common">roselle</name>
    <dbReference type="NCBI Taxonomy" id="183260"/>
    <lineage>
        <taxon>Eukaryota</taxon>
        <taxon>Viridiplantae</taxon>
        <taxon>Streptophyta</taxon>
        <taxon>Embryophyta</taxon>
        <taxon>Tracheophyta</taxon>
        <taxon>Spermatophyta</taxon>
        <taxon>Magnoliopsida</taxon>
        <taxon>eudicotyledons</taxon>
        <taxon>Gunneridae</taxon>
        <taxon>Pentapetalae</taxon>
        <taxon>rosids</taxon>
        <taxon>malvids</taxon>
        <taxon>Malvales</taxon>
        <taxon>Malvaceae</taxon>
        <taxon>Malvoideae</taxon>
        <taxon>Hibiscus</taxon>
    </lineage>
</organism>
<reference evidence="2 3" key="1">
    <citation type="journal article" date="2024" name="G3 (Bethesda)">
        <title>Genome assembly of Hibiscus sabdariffa L. provides insights into metabolisms of medicinal natural products.</title>
        <authorList>
            <person name="Kim T."/>
        </authorList>
    </citation>
    <scope>NUCLEOTIDE SEQUENCE [LARGE SCALE GENOMIC DNA]</scope>
    <source>
        <strain evidence="2">TK-2024</strain>
        <tissue evidence="2">Old leaves</tissue>
    </source>
</reference>
<accession>A0ABR2AP84</accession>
<keyword evidence="3" id="KW-1185">Reference proteome</keyword>